<dbReference type="InterPro" id="IPR018303">
    <property type="entry name" value="ATPase_P-typ_P_site"/>
</dbReference>
<comment type="subcellular location">
    <subcellularLocation>
        <location evidence="1">Cell membrane</location>
        <topology evidence="1">Multi-pass membrane protein</topology>
    </subcellularLocation>
</comment>
<dbReference type="NCBIfam" id="TIGR01494">
    <property type="entry name" value="ATPase_P-type"/>
    <property type="match status" value="2"/>
</dbReference>
<feature type="transmembrane region" description="Helical" evidence="10">
    <location>
        <begin position="276"/>
        <end position="297"/>
    </location>
</feature>
<dbReference type="PRINTS" id="PR00119">
    <property type="entry name" value="CATATPASE"/>
</dbReference>
<feature type="transmembrane region" description="Helical" evidence="10">
    <location>
        <begin position="716"/>
        <end position="737"/>
    </location>
</feature>
<dbReference type="SFLD" id="SFLDF00027">
    <property type="entry name" value="p-type_atpase"/>
    <property type="match status" value="1"/>
</dbReference>
<dbReference type="PRINTS" id="PR00120">
    <property type="entry name" value="HATPASE"/>
</dbReference>
<dbReference type="GO" id="GO:0005886">
    <property type="term" value="C:plasma membrane"/>
    <property type="evidence" value="ECO:0007669"/>
    <property type="project" value="UniProtKB-SubCell"/>
</dbReference>
<dbReference type="InterPro" id="IPR004014">
    <property type="entry name" value="ATPase_P-typ_cation-transptr_N"/>
</dbReference>
<reference evidence="12 13" key="1">
    <citation type="journal article" date="2015" name="Antonie Van Leeuwenhoek">
        <title>Oricola cellulosilytica gen. nov., sp. nov., a cellulose-degrading bacterium of the family Phyllobacteriaceae isolated from surface seashore water, and emended descriptions of Mesorhizobium loti and Phyllobacterium myrsinacearum.</title>
        <authorList>
            <person name="Hameed A."/>
            <person name="Shahina M."/>
            <person name="Lai W.A."/>
            <person name="Lin S.Y."/>
            <person name="Young L.S."/>
            <person name="Liu Y.C."/>
            <person name="Hsu Y.H."/>
            <person name="Young C.C."/>
        </authorList>
    </citation>
    <scope>NUCLEOTIDE SEQUENCE [LARGE SCALE GENOMIC DNA]</scope>
    <source>
        <strain evidence="12 13">KCTC 52183</strain>
    </source>
</reference>
<keyword evidence="13" id="KW-1185">Reference proteome</keyword>
<dbReference type="OrthoDB" id="391538at2"/>
<dbReference type="GO" id="GO:0016887">
    <property type="term" value="F:ATP hydrolysis activity"/>
    <property type="evidence" value="ECO:0007669"/>
    <property type="project" value="InterPro"/>
</dbReference>
<dbReference type="SMART" id="SM00831">
    <property type="entry name" value="Cation_ATPase_N"/>
    <property type="match status" value="1"/>
</dbReference>
<dbReference type="InterPro" id="IPR001757">
    <property type="entry name" value="P_typ_ATPase"/>
</dbReference>
<evidence type="ECO:0000256" key="7">
    <source>
        <dbReference type="ARBA" id="ARBA00022967"/>
    </source>
</evidence>
<dbReference type="InterPro" id="IPR059000">
    <property type="entry name" value="ATPase_P-type_domA"/>
</dbReference>
<dbReference type="InterPro" id="IPR050510">
    <property type="entry name" value="Cation_transp_ATPase_P-type"/>
</dbReference>
<feature type="transmembrane region" description="Helical" evidence="10">
    <location>
        <begin position="83"/>
        <end position="102"/>
    </location>
</feature>
<feature type="transmembrane region" description="Helical" evidence="10">
    <location>
        <begin position="51"/>
        <end position="77"/>
    </location>
</feature>
<evidence type="ECO:0000259" key="11">
    <source>
        <dbReference type="SMART" id="SM00831"/>
    </source>
</evidence>
<feature type="transmembrane region" description="Helical" evidence="10">
    <location>
        <begin position="827"/>
        <end position="854"/>
    </location>
</feature>
<feature type="transmembrane region" description="Helical" evidence="10">
    <location>
        <begin position="247"/>
        <end position="264"/>
    </location>
</feature>
<dbReference type="PANTHER" id="PTHR43294">
    <property type="entry name" value="SODIUM/POTASSIUM-TRANSPORTING ATPASE SUBUNIT ALPHA"/>
    <property type="match status" value="1"/>
</dbReference>
<dbReference type="EMBL" id="SJST01000008">
    <property type="protein sequence ID" value="TCD11976.1"/>
    <property type="molecule type" value="Genomic_DNA"/>
</dbReference>
<evidence type="ECO:0000313" key="13">
    <source>
        <dbReference type="Proteomes" id="UP000291301"/>
    </source>
</evidence>
<dbReference type="GO" id="GO:0005524">
    <property type="term" value="F:ATP binding"/>
    <property type="evidence" value="ECO:0007669"/>
    <property type="project" value="UniProtKB-KW"/>
</dbReference>
<name>A0A4R0P8T8_9HYPH</name>
<evidence type="ECO:0000256" key="9">
    <source>
        <dbReference type="ARBA" id="ARBA00023136"/>
    </source>
</evidence>
<evidence type="ECO:0000256" key="10">
    <source>
        <dbReference type="SAM" id="Phobius"/>
    </source>
</evidence>
<comment type="caution">
    <text evidence="12">The sequence shown here is derived from an EMBL/GenBank/DDBJ whole genome shotgun (WGS) entry which is preliminary data.</text>
</comment>
<evidence type="ECO:0000313" key="12">
    <source>
        <dbReference type="EMBL" id="TCD11976.1"/>
    </source>
</evidence>
<dbReference type="InterPro" id="IPR023298">
    <property type="entry name" value="ATPase_P-typ_TM_dom_sf"/>
</dbReference>
<dbReference type="SUPFAM" id="SSF81653">
    <property type="entry name" value="Calcium ATPase, transduction domain A"/>
    <property type="match status" value="1"/>
</dbReference>
<feature type="domain" description="Cation-transporting P-type ATPase N-terminal" evidence="11">
    <location>
        <begin position="5"/>
        <end position="79"/>
    </location>
</feature>
<dbReference type="GO" id="GO:0015662">
    <property type="term" value="F:P-type ion transporter activity"/>
    <property type="evidence" value="ECO:0007669"/>
    <property type="project" value="UniProtKB-ARBA"/>
</dbReference>
<feature type="transmembrane region" description="Helical" evidence="10">
    <location>
        <begin position="684"/>
        <end position="704"/>
    </location>
</feature>
<keyword evidence="3" id="KW-1003">Cell membrane</keyword>
<feature type="transmembrane region" description="Helical" evidence="10">
    <location>
        <begin position="758"/>
        <end position="783"/>
    </location>
</feature>
<sequence length="893" mass="95969">MVLDAPHSASTKEVLAAYGVDAAKGLTDGDAAERLQKHGPNLLRHRRRASLIWILLGQFNSPIVFLLVAAAALALLLGERVEFVAIGAVLLLNGVIGFTTELRAVRSMEALRGLSTRSALVKRNGNVVALPAEELVPGDIAVLDAGDLVAADMRIISSANLAADESALTGESLPVGKGIDPVERDASLADRTSMLFKGCAITRGTGEAMVTGTGMNSELGRITRLVDEAEPERSPLERQLALLSRHLIWLTLSVTALVGAGGVASGQDVALMLKSAVALAVAAIPEGLPVVATLALARGMLRMAKYNALIEQLSSVETLGATTVILTDKTGTITENRMHVDRFVTSSGEIKFSRHNRQFLLDGRLFHPEASEDTHALIRTAVLCNNASLGDEHTASIGDPMEVALLELGKAAGMERVLLLEKMPEITEHAFDTTMRMMATVHVQNGKYLVAVKGAPEAVLERISSVQQGSCVRHFDKELREHWITACDALARQGLRLLAVAGKTVDQSNAAAYEDLTLYGVIGFQDPPRADIRAAVADARRAGITVIMVTGDHAATAQHISEAVGLSSPSDLTVEGRELGAISSLPEKDKASLREKRIFARVDPEQKLDLIELHQQAGEVVAMTGDGVNDAPALRKADIGIAMGLRGTQVAREAADLILRDDAFSTIIHAVREGRLIYTNIRRFTTYLLSCNLSEILVVGLAVFSGLPLPLLPLQILFLNLVTDVFPAFALGTVEADRDVLSRPPRPPIEPILARPQWIAIVTHGASIAAVTLTALGLALTVFDLQGSAVTTMCFHTLALAQLWHVFNMRNWRERFLTSMVTRNTYVWLAIALCIGILLVANLQPAIAAALQLVSLPSEVWLTAVILSFVPVVFREVSIAIIRFRRYRTVGKA</sequence>
<dbReference type="SFLD" id="SFLDG00002">
    <property type="entry name" value="C1.7:_P-type_atpase_like"/>
    <property type="match status" value="1"/>
</dbReference>
<dbReference type="Gene3D" id="3.40.1110.10">
    <property type="entry name" value="Calcium-transporting ATPase, cytoplasmic domain N"/>
    <property type="match status" value="1"/>
</dbReference>
<keyword evidence="7" id="KW-1278">Translocase</keyword>
<dbReference type="SFLD" id="SFLDS00003">
    <property type="entry name" value="Haloacid_Dehalogenase"/>
    <property type="match status" value="1"/>
</dbReference>
<dbReference type="InterPro" id="IPR023299">
    <property type="entry name" value="ATPase_P-typ_cyto_dom_N"/>
</dbReference>
<keyword evidence="5" id="KW-0547">Nucleotide-binding</keyword>
<feature type="transmembrane region" description="Helical" evidence="10">
    <location>
        <begin position="789"/>
        <end position="807"/>
    </location>
</feature>
<dbReference type="InterPro" id="IPR008250">
    <property type="entry name" value="ATPase_P-typ_transduc_dom_A_sf"/>
</dbReference>
<dbReference type="Pfam" id="PF13246">
    <property type="entry name" value="Cation_ATPase"/>
    <property type="match status" value="1"/>
</dbReference>
<organism evidence="12 13">
    <name type="scientific">Oricola cellulosilytica</name>
    <dbReference type="NCBI Taxonomy" id="1429082"/>
    <lineage>
        <taxon>Bacteria</taxon>
        <taxon>Pseudomonadati</taxon>
        <taxon>Pseudomonadota</taxon>
        <taxon>Alphaproteobacteria</taxon>
        <taxon>Hyphomicrobiales</taxon>
        <taxon>Ahrensiaceae</taxon>
        <taxon>Oricola</taxon>
    </lineage>
</organism>
<dbReference type="Pfam" id="PF00690">
    <property type="entry name" value="Cation_ATPase_N"/>
    <property type="match status" value="1"/>
</dbReference>
<feature type="transmembrane region" description="Helical" evidence="10">
    <location>
        <begin position="860"/>
        <end position="882"/>
    </location>
</feature>
<evidence type="ECO:0000256" key="4">
    <source>
        <dbReference type="ARBA" id="ARBA00022692"/>
    </source>
</evidence>
<dbReference type="SUPFAM" id="SSF81665">
    <property type="entry name" value="Calcium ATPase, transmembrane domain M"/>
    <property type="match status" value="1"/>
</dbReference>
<evidence type="ECO:0000256" key="5">
    <source>
        <dbReference type="ARBA" id="ARBA00022741"/>
    </source>
</evidence>
<evidence type="ECO:0000256" key="1">
    <source>
        <dbReference type="ARBA" id="ARBA00004651"/>
    </source>
</evidence>
<evidence type="ECO:0000256" key="3">
    <source>
        <dbReference type="ARBA" id="ARBA00022475"/>
    </source>
</evidence>
<dbReference type="Proteomes" id="UP000291301">
    <property type="component" value="Unassembled WGS sequence"/>
</dbReference>
<comment type="similarity">
    <text evidence="2">Belongs to the cation transport ATPase (P-type) (TC 3.A.3) family. Type IIA subfamily.</text>
</comment>
<dbReference type="Gene3D" id="1.20.1110.10">
    <property type="entry name" value="Calcium-transporting ATPase, transmembrane domain"/>
    <property type="match status" value="1"/>
</dbReference>
<dbReference type="InterPro" id="IPR023214">
    <property type="entry name" value="HAD_sf"/>
</dbReference>
<gene>
    <name evidence="12" type="ORF">E0D97_16235</name>
</gene>
<dbReference type="PANTHER" id="PTHR43294:SF21">
    <property type="entry name" value="CATION TRANSPORTING ATPASE"/>
    <property type="match status" value="1"/>
</dbReference>
<keyword evidence="8 10" id="KW-1133">Transmembrane helix</keyword>
<dbReference type="Gene3D" id="2.70.150.10">
    <property type="entry name" value="Calcium-transporting ATPase, cytoplasmic transduction domain A"/>
    <property type="match status" value="1"/>
</dbReference>
<proteinExistence type="inferred from homology"/>
<accession>A0A4R0P8T8</accession>
<dbReference type="InterPro" id="IPR044492">
    <property type="entry name" value="P_typ_ATPase_HD_dom"/>
</dbReference>
<keyword evidence="4 10" id="KW-0812">Transmembrane</keyword>
<evidence type="ECO:0000256" key="2">
    <source>
        <dbReference type="ARBA" id="ARBA00005675"/>
    </source>
</evidence>
<dbReference type="Pfam" id="PF00689">
    <property type="entry name" value="Cation_ATPase_C"/>
    <property type="match status" value="1"/>
</dbReference>
<dbReference type="Pfam" id="PF00122">
    <property type="entry name" value="E1-E2_ATPase"/>
    <property type="match status" value="1"/>
</dbReference>
<dbReference type="InterPro" id="IPR036412">
    <property type="entry name" value="HAD-like_sf"/>
</dbReference>
<dbReference type="InterPro" id="IPR006068">
    <property type="entry name" value="ATPase_P-typ_cation-transptr_C"/>
</dbReference>
<dbReference type="AlphaFoldDB" id="A0A4R0P8T8"/>
<dbReference type="SUPFAM" id="SSF81660">
    <property type="entry name" value="Metal cation-transporting ATPase, ATP-binding domain N"/>
    <property type="match status" value="1"/>
</dbReference>
<keyword evidence="6" id="KW-0067">ATP-binding</keyword>
<dbReference type="Gene3D" id="3.40.50.1000">
    <property type="entry name" value="HAD superfamily/HAD-like"/>
    <property type="match status" value="1"/>
</dbReference>
<evidence type="ECO:0000256" key="8">
    <source>
        <dbReference type="ARBA" id="ARBA00022989"/>
    </source>
</evidence>
<dbReference type="PROSITE" id="PS00154">
    <property type="entry name" value="ATPASE_E1_E2"/>
    <property type="match status" value="1"/>
</dbReference>
<evidence type="ECO:0000256" key="6">
    <source>
        <dbReference type="ARBA" id="ARBA00022840"/>
    </source>
</evidence>
<dbReference type="SUPFAM" id="SSF56784">
    <property type="entry name" value="HAD-like"/>
    <property type="match status" value="1"/>
</dbReference>
<keyword evidence="9 10" id="KW-0472">Membrane</keyword>
<protein>
    <submittedName>
        <fullName evidence="12">Cation-transporting P-type ATPase</fullName>
    </submittedName>
</protein>